<evidence type="ECO:0000256" key="2">
    <source>
        <dbReference type="SAM" id="Phobius"/>
    </source>
</evidence>
<protein>
    <submittedName>
        <fullName evidence="3">Uncharacterized protein</fullName>
    </submittedName>
</protein>
<proteinExistence type="predicted"/>
<gene>
    <name evidence="3" type="ORF">CEUSTIGMA_g7770.t1</name>
</gene>
<evidence type="ECO:0000313" key="3">
    <source>
        <dbReference type="EMBL" id="GAX80332.1"/>
    </source>
</evidence>
<evidence type="ECO:0000313" key="4">
    <source>
        <dbReference type="Proteomes" id="UP000232323"/>
    </source>
</evidence>
<keyword evidence="2" id="KW-0812">Transmembrane</keyword>
<dbReference type="AlphaFoldDB" id="A0A250XBT1"/>
<evidence type="ECO:0000256" key="1">
    <source>
        <dbReference type="SAM" id="MobiDB-lite"/>
    </source>
</evidence>
<comment type="caution">
    <text evidence="3">The sequence shown here is derived from an EMBL/GenBank/DDBJ whole genome shotgun (WGS) entry which is preliminary data.</text>
</comment>
<organism evidence="3 4">
    <name type="scientific">Chlamydomonas eustigma</name>
    <dbReference type="NCBI Taxonomy" id="1157962"/>
    <lineage>
        <taxon>Eukaryota</taxon>
        <taxon>Viridiplantae</taxon>
        <taxon>Chlorophyta</taxon>
        <taxon>core chlorophytes</taxon>
        <taxon>Chlorophyceae</taxon>
        <taxon>CS clade</taxon>
        <taxon>Chlamydomonadales</taxon>
        <taxon>Chlamydomonadaceae</taxon>
        <taxon>Chlamydomonas</taxon>
    </lineage>
</organism>
<sequence length="309" mass="32380">MNCLAQRPSAKSSQLKNGSRSTCSKNDIKNHAVSIRVSILADARGPKSDSSAWTDGWDKKIPTVAPNFIIPPPSKGSQYDSNKFNDNFSGVGDGNGGNRGGAFNLFTGGFFGPNGGGSILKRLRLLIMFCIWSALMYSLTTSIIWLARTAVSSVKFPAWGSAAEAEEELKQGGSSEVVAAGDCVGAVAVASSVSAVVATSSPQDETREASEMSQGSPAASHLDHVDIDEADMHESTSSGVLVGELLEADAVEARAIGDVQRAYLDLLSRHGEAHATAREEGVWAMGSLSESAALFVMIVGCVTFFNVVS</sequence>
<accession>A0A250XBT1</accession>
<feature type="transmembrane region" description="Helical" evidence="2">
    <location>
        <begin position="125"/>
        <end position="147"/>
    </location>
</feature>
<feature type="compositionally biased region" description="Polar residues" evidence="1">
    <location>
        <begin position="9"/>
        <end position="24"/>
    </location>
</feature>
<feature type="transmembrane region" description="Helical" evidence="2">
    <location>
        <begin position="291"/>
        <end position="308"/>
    </location>
</feature>
<feature type="region of interest" description="Disordered" evidence="1">
    <location>
        <begin position="199"/>
        <end position="220"/>
    </location>
</feature>
<keyword evidence="2" id="KW-0472">Membrane</keyword>
<keyword evidence="4" id="KW-1185">Reference proteome</keyword>
<keyword evidence="2" id="KW-1133">Transmembrane helix</keyword>
<name>A0A250XBT1_9CHLO</name>
<feature type="region of interest" description="Disordered" evidence="1">
    <location>
        <begin position="1"/>
        <end position="24"/>
    </location>
</feature>
<dbReference type="EMBL" id="BEGY01000051">
    <property type="protein sequence ID" value="GAX80332.1"/>
    <property type="molecule type" value="Genomic_DNA"/>
</dbReference>
<reference evidence="3 4" key="1">
    <citation type="submission" date="2017-08" db="EMBL/GenBank/DDBJ databases">
        <title>Acidophilic green algal genome provides insights into adaptation to an acidic environment.</title>
        <authorList>
            <person name="Hirooka S."/>
            <person name="Hirose Y."/>
            <person name="Kanesaki Y."/>
            <person name="Higuchi S."/>
            <person name="Fujiwara T."/>
            <person name="Onuma R."/>
            <person name="Era A."/>
            <person name="Ohbayashi R."/>
            <person name="Uzuka A."/>
            <person name="Nozaki H."/>
            <person name="Yoshikawa H."/>
            <person name="Miyagishima S.Y."/>
        </authorList>
    </citation>
    <scope>NUCLEOTIDE SEQUENCE [LARGE SCALE GENOMIC DNA]</scope>
    <source>
        <strain evidence="3 4">NIES-2499</strain>
    </source>
</reference>
<dbReference type="Proteomes" id="UP000232323">
    <property type="component" value="Unassembled WGS sequence"/>
</dbReference>